<comment type="caution">
    <text evidence="1">The sequence shown here is derived from an EMBL/GenBank/DDBJ whole genome shotgun (WGS) entry which is preliminary data.</text>
</comment>
<accession>A0A484CC16</accession>
<name>A0A484CC16_PERFV</name>
<protein>
    <submittedName>
        <fullName evidence="1">Uncharacterized protein</fullName>
    </submittedName>
</protein>
<reference evidence="1 2" key="1">
    <citation type="submission" date="2019-01" db="EMBL/GenBank/DDBJ databases">
        <title>A chromosome-scale genome assembly of the yellow perch, Perca flavescens.</title>
        <authorList>
            <person name="Feron R."/>
            <person name="Morvezen R."/>
            <person name="Bestin A."/>
            <person name="Haffray P."/>
            <person name="Klopp C."/>
            <person name="Zahm M."/>
            <person name="Cabau C."/>
            <person name="Roques C."/>
            <person name="Donnadieu C."/>
            <person name="Bouchez O."/>
            <person name="Christie M."/>
            <person name="Larson W."/>
            <person name="Guiguen Y."/>
        </authorList>
    </citation>
    <scope>NUCLEOTIDE SEQUENCE [LARGE SCALE GENOMIC DNA]</scope>
    <source>
        <strain evidence="1">YP-PL-M2</strain>
        <tissue evidence="1">Blood</tissue>
    </source>
</reference>
<evidence type="ECO:0000313" key="2">
    <source>
        <dbReference type="Proteomes" id="UP000295070"/>
    </source>
</evidence>
<organism evidence="1 2">
    <name type="scientific">Perca flavescens</name>
    <name type="common">American yellow perch</name>
    <name type="synonym">Morone flavescens</name>
    <dbReference type="NCBI Taxonomy" id="8167"/>
    <lineage>
        <taxon>Eukaryota</taxon>
        <taxon>Metazoa</taxon>
        <taxon>Chordata</taxon>
        <taxon>Craniata</taxon>
        <taxon>Vertebrata</taxon>
        <taxon>Euteleostomi</taxon>
        <taxon>Actinopterygii</taxon>
        <taxon>Neopterygii</taxon>
        <taxon>Teleostei</taxon>
        <taxon>Neoteleostei</taxon>
        <taxon>Acanthomorphata</taxon>
        <taxon>Eupercaria</taxon>
        <taxon>Perciformes</taxon>
        <taxon>Percoidei</taxon>
        <taxon>Percidae</taxon>
        <taxon>Percinae</taxon>
        <taxon>Perca</taxon>
    </lineage>
</organism>
<evidence type="ECO:0000313" key="1">
    <source>
        <dbReference type="EMBL" id="TDG99287.1"/>
    </source>
</evidence>
<proteinExistence type="predicted"/>
<sequence length="143" mass="16527">MSKNINKLAKKKDFEVVKKYSEPSTGLHHHPRRAQRRIKGFLQTNKRFIKGVEKLSPHHQTSSLEAFHSVVIRFTPKSVVYPFIGMLYSEVSQSELSWTDDLNDVSARRSNSRDDHIAQLHHFLQEVFGESRSHPYPAANSLM</sequence>
<keyword evidence="2" id="KW-1185">Reference proteome</keyword>
<gene>
    <name evidence="1" type="ORF">EPR50_G00209400</name>
</gene>
<dbReference type="AlphaFoldDB" id="A0A484CC16"/>
<dbReference type="EMBL" id="SCKG01000020">
    <property type="protein sequence ID" value="TDG99287.1"/>
    <property type="molecule type" value="Genomic_DNA"/>
</dbReference>
<dbReference type="Proteomes" id="UP000295070">
    <property type="component" value="Chromosome 20"/>
</dbReference>